<keyword evidence="2" id="KW-1133">Transmembrane helix</keyword>
<evidence type="ECO:0000313" key="3">
    <source>
        <dbReference type="EMBL" id="WXR74910.1"/>
    </source>
</evidence>
<accession>A0ABZ2S1U5</accession>
<keyword evidence="2" id="KW-0812">Transmembrane</keyword>
<evidence type="ECO:0000256" key="1">
    <source>
        <dbReference type="SAM" id="MobiDB-lite"/>
    </source>
</evidence>
<dbReference type="RefSeq" id="WP_338880655.1">
    <property type="nucleotide sequence ID" value="NZ_CP148753.1"/>
</dbReference>
<name>A0ABZ2S1U5_9BURK</name>
<feature type="transmembrane region" description="Helical" evidence="2">
    <location>
        <begin position="12"/>
        <end position="36"/>
    </location>
</feature>
<proteinExistence type="predicted"/>
<keyword evidence="2" id="KW-0472">Membrane</keyword>
<dbReference type="Proteomes" id="UP001456224">
    <property type="component" value="Chromosome"/>
</dbReference>
<keyword evidence="4" id="KW-1185">Reference proteome</keyword>
<sequence>MKLLKQRFEEIMNFWVPVVFGTFKLLVLGTGMFLAIKSHYDGEKKEKKEKEKEEEEEMKAQ</sequence>
<feature type="compositionally biased region" description="Basic and acidic residues" evidence="1">
    <location>
        <begin position="42"/>
        <end position="51"/>
    </location>
</feature>
<evidence type="ECO:0000313" key="4">
    <source>
        <dbReference type="Proteomes" id="UP001456224"/>
    </source>
</evidence>
<feature type="region of interest" description="Disordered" evidence="1">
    <location>
        <begin position="42"/>
        <end position="61"/>
    </location>
</feature>
<organism evidence="3 4">
    <name type="scientific">Achromobacter veterisilvae</name>
    <dbReference type="NCBI Taxonomy" id="2069367"/>
    <lineage>
        <taxon>Bacteria</taxon>
        <taxon>Pseudomonadati</taxon>
        <taxon>Pseudomonadota</taxon>
        <taxon>Betaproteobacteria</taxon>
        <taxon>Burkholderiales</taxon>
        <taxon>Alcaligenaceae</taxon>
        <taxon>Achromobacter</taxon>
    </lineage>
</organism>
<reference evidence="3 4" key="1">
    <citation type="submission" date="2024-03" db="EMBL/GenBank/DDBJ databases">
        <title>Reference genomes for the five species model microbial community.</title>
        <authorList>
            <person name="Padfield D."/>
        </authorList>
    </citation>
    <scope>NUCLEOTIDE SEQUENCE [LARGE SCALE GENOMIC DNA]</scope>
    <source>
        <strain evidence="3 4">AB1</strain>
    </source>
</reference>
<evidence type="ECO:0000256" key="2">
    <source>
        <dbReference type="SAM" id="Phobius"/>
    </source>
</evidence>
<protein>
    <submittedName>
        <fullName evidence="3">Uncharacterized protein</fullName>
    </submittedName>
</protein>
<dbReference type="EMBL" id="CP148753">
    <property type="protein sequence ID" value="WXR74910.1"/>
    <property type="molecule type" value="Genomic_DNA"/>
</dbReference>
<gene>
    <name evidence="3" type="ORF">WHX56_05275</name>
</gene>
<feature type="compositionally biased region" description="Acidic residues" evidence="1">
    <location>
        <begin position="52"/>
        <end position="61"/>
    </location>
</feature>